<dbReference type="Proteomes" id="UP000601055">
    <property type="component" value="Unassembled WGS sequence"/>
</dbReference>
<gene>
    <name evidence="6" type="ORF">GM921_09360</name>
</gene>
<feature type="binding site" evidence="2">
    <location>
        <position position="61"/>
    </location>
    <ligand>
        <name>Fe cation</name>
        <dbReference type="ChEBI" id="CHEBI:24875"/>
    </ligand>
</feature>
<dbReference type="InterPro" id="IPR003829">
    <property type="entry name" value="Pirin_N_dom"/>
</dbReference>
<keyword evidence="7" id="KW-1185">Reference proteome</keyword>
<accession>A0A923IWX9</accession>
<evidence type="ECO:0000256" key="3">
    <source>
        <dbReference type="RuleBase" id="RU003457"/>
    </source>
</evidence>
<comment type="caution">
    <text evidence="6">The sequence shown here is derived from an EMBL/GenBank/DDBJ whole genome shotgun (WGS) entry which is preliminary data.</text>
</comment>
<dbReference type="InterPro" id="IPR012093">
    <property type="entry name" value="Pirin"/>
</dbReference>
<dbReference type="GO" id="GO:0046872">
    <property type="term" value="F:metal ion binding"/>
    <property type="evidence" value="ECO:0007669"/>
    <property type="project" value="UniProtKB-KW"/>
</dbReference>
<organism evidence="6 7">
    <name type="scientific">Pedobacter planticolens</name>
    <dbReference type="NCBI Taxonomy" id="2679964"/>
    <lineage>
        <taxon>Bacteria</taxon>
        <taxon>Pseudomonadati</taxon>
        <taxon>Bacteroidota</taxon>
        <taxon>Sphingobacteriia</taxon>
        <taxon>Sphingobacteriales</taxon>
        <taxon>Sphingobacteriaceae</taxon>
        <taxon>Pedobacter</taxon>
    </lineage>
</organism>
<evidence type="ECO:0000256" key="2">
    <source>
        <dbReference type="PIRSR" id="PIRSR006232-1"/>
    </source>
</evidence>
<evidence type="ECO:0000259" key="4">
    <source>
        <dbReference type="Pfam" id="PF02678"/>
    </source>
</evidence>
<dbReference type="PANTHER" id="PTHR43212">
    <property type="entry name" value="QUERCETIN 2,3-DIOXYGENASE"/>
    <property type="match status" value="1"/>
</dbReference>
<dbReference type="AlphaFoldDB" id="A0A923IWX9"/>
<dbReference type="PIRSF" id="PIRSF006232">
    <property type="entry name" value="Pirin"/>
    <property type="match status" value="1"/>
</dbReference>
<evidence type="ECO:0000256" key="1">
    <source>
        <dbReference type="ARBA" id="ARBA00008416"/>
    </source>
</evidence>
<name>A0A923IWX9_9SPHI</name>
<dbReference type="InterPro" id="IPR041602">
    <property type="entry name" value="Quercetinase_C"/>
</dbReference>
<feature type="binding site" evidence="2">
    <location>
        <position position="103"/>
    </location>
    <ligand>
        <name>Fe cation</name>
        <dbReference type="ChEBI" id="CHEBI:24875"/>
    </ligand>
</feature>
<keyword evidence="2" id="KW-0408">Iron</keyword>
<feature type="binding site" evidence="2">
    <location>
        <position position="59"/>
    </location>
    <ligand>
        <name>Fe cation</name>
        <dbReference type="ChEBI" id="CHEBI:24875"/>
    </ligand>
</feature>
<protein>
    <submittedName>
        <fullName evidence="6">Pirin family protein</fullName>
    </submittedName>
</protein>
<proteinExistence type="inferred from homology"/>
<comment type="similarity">
    <text evidence="1 3">Belongs to the pirin family.</text>
</comment>
<feature type="domain" description="Quercetin 2,3-dioxygenase C-terminal cupin" evidence="5">
    <location>
        <begin position="149"/>
        <end position="234"/>
    </location>
</feature>
<dbReference type="Gene3D" id="2.60.120.10">
    <property type="entry name" value="Jelly Rolls"/>
    <property type="match status" value="2"/>
</dbReference>
<dbReference type="Pfam" id="PF17954">
    <property type="entry name" value="Pirin_C_2"/>
    <property type="match status" value="1"/>
</dbReference>
<dbReference type="Pfam" id="PF02678">
    <property type="entry name" value="Pirin"/>
    <property type="match status" value="1"/>
</dbReference>
<comment type="cofactor">
    <cofactor evidence="2">
        <name>Fe cation</name>
        <dbReference type="ChEBI" id="CHEBI:24875"/>
    </cofactor>
    <text evidence="2">Binds 1 Fe cation per subunit.</text>
</comment>
<dbReference type="InterPro" id="IPR014710">
    <property type="entry name" value="RmlC-like_jellyroll"/>
</dbReference>
<evidence type="ECO:0000313" key="7">
    <source>
        <dbReference type="Proteomes" id="UP000601055"/>
    </source>
</evidence>
<dbReference type="PANTHER" id="PTHR43212:SF3">
    <property type="entry name" value="QUERCETIN 2,3-DIOXYGENASE"/>
    <property type="match status" value="1"/>
</dbReference>
<evidence type="ECO:0000313" key="6">
    <source>
        <dbReference type="EMBL" id="MBB2145692.1"/>
    </source>
</evidence>
<dbReference type="SUPFAM" id="SSF51182">
    <property type="entry name" value="RmlC-like cupins"/>
    <property type="match status" value="1"/>
</dbReference>
<feature type="binding site" evidence="2">
    <location>
        <position position="105"/>
    </location>
    <ligand>
        <name>Fe cation</name>
        <dbReference type="ChEBI" id="CHEBI:24875"/>
    </ligand>
</feature>
<sequence length="238" mass="26718">MAQTVVHKANTRGVADHGWLKSYQSFSFAGYYNPERINFGALRVLNDDIVTGGKGFGEHPHDNMEIISIPLEGELQHKDSMGNTATIKAGEIQVMSAGTGIYHSEYNPDATKPAKFLQIWLFPNKRNVTPRYDQIEVNTANKQNEFVQILSPNKDDAGVWIYQDAWFNLANFDANTTKTYSFHKEGNGLYVFVLKGKVEVNGEALDTRDGFGIWDTNSVEIKAIADAEFLLMEVPMEF</sequence>
<dbReference type="CDD" id="cd02910">
    <property type="entry name" value="cupin_Yhhw_N"/>
    <property type="match status" value="1"/>
</dbReference>
<feature type="domain" description="Pirin N-terminal" evidence="4">
    <location>
        <begin position="12"/>
        <end position="121"/>
    </location>
</feature>
<evidence type="ECO:0000259" key="5">
    <source>
        <dbReference type="Pfam" id="PF17954"/>
    </source>
</evidence>
<keyword evidence="2" id="KW-0479">Metal-binding</keyword>
<reference evidence="6" key="1">
    <citation type="submission" date="2019-11" db="EMBL/GenBank/DDBJ databases">
        <title>Description of Pedobacter sp. LMG 31464T.</title>
        <authorList>
            <person name="Carlier A."/>
            <person name="Qi S."/>
            <person name="Vandamme P."/>
        </authorList>
    </citation>
    <scope>NUCLEOTIDE SEQUENCE</scope>
    <source>
        <strain evidence="6">LMG 31464</strain>
    </source>
</reference>
<dbReference type="EMBL" id="WNXD01000002">
    <property type="protein sequence ID" value="MBB2145692.1"/>
    <property type="molecule type" value="Genomic_DNA"/>
</dbReference>
<dbReference type="InterPro" id="IPR011051">
    <property type="entry name" value="RmlC_Cupin_sf"/>
</dbReference>
<dbReference type="RefSeq" id="WP_182922387.1">
    <property type="nucleotide sequence ID" value="NZ_WNXD01000002.1"/>
</dbReference>